<evidence type="ECO:0000313" key="3">
    <source>
        <dbReference type="Proteomes" id="UP000642809"/>
    </source>
</evidence>
<dbReference type="Proteomes" id="UP000642809">
    <property type="component" value="Unassembled WGS sequence"/>
</dbReference>
<feature type="chain" id="PRO_5035268301" description="Lipoprotein" evidence="1">
    <location>
        <begin position="27"/>
        <end position="131"/>
    </location>
</feature>
<organism evidence="2 3">
    <name type="scientific">Mongoliitalea lutea</name>
    <dbReference type="NCBI Taxonomy" id="849756"/>
    <lineage>
        <taxon>Bacteria</taxon>
        <taxon>Pseudomonadati</taxon>
        <taxon>Bacteroidota</taxon>
        <taxon>Cytophagia</taxon>
        <taxon>Cytophagales</taxon>
        <taxon>Cyclobacteriaceae</taxon>
        <taxon>Mongoliitalea</taxon>
    </lineage>
</organism>
<dbReference type="PROSITE" id="PS51257">
    <property type="entry name" value="PROKAR_LIPOPROTEIN"/>
    <property type="match status" value="1"/>
</dbReference>
<dbReference type="EMBL" id="BMYF01000002">
    <property type="protein sequence ID" value="GHB27338.1"/>
    <property type="molecule type" value="Genomic_DNA"/>
</dbReference>
<reference evidence="2" key="1">
    <citation type="journal article" date="2014" name="Int. J. Syst. Evol. Microbiol.">
        <title>Complete genome sequence of Corynebacterium casei LMG S-19264T (=DSM 44701T), isolated from a smear-ripened cheese.</title>
        <authorList>
            <consortium name="US DOE Joint Genome Institute (JGI-PGF)"/>
            <person name="Walter F."/>
            <person name="Albersmeier A."/>
            <person name="Kalinowski J."/>
            <person name="Ruckert C."/>
        </authorList>
    </citation>
    <scope>NUCLEOTIDE SEQUENCE</scope>
    <source>
        <strain evidence="2">KCTC 23224</strain>
    </source>
</reference>
<sequence>MKKKIARICMLLFGIGVLGFSSCTNILDFEEIASCPTLRSLEVNRVWNSVDGLVRFDNDRQEFFIVARFPNDENLTVLRTCNLPASYLEDRKLIRFFGNEYIPFSEELVMEETGSARIVPFEITWIETVRR</sequence>
<proteinExistence type="predicted"/>
<reference evidence="2" key="2">
    <citation type="submission" date="2020-09" db="EMBL/GenBank/DDBJ databases">
        <authorList>
            <person name="Sun Q."/>
            <person name="Kim S."/>
        </authorList>
    </citation>
    <scope>NUCLEOTIDE SEQUENCE</scope>
    <source>
        <strain evidence="2">KCTC 23224</strain>
    </source>
</reference>
<feature type="signal peptide" evidence="1">
    <location>
        <begin position="1"/>
        <end position="26"/>
    </location>
</feature>
<keyword evidence="3" id="KW-1185">Reference proteome</keyword>
<keyword evidence="1" id="KW-0732">Signal</keyword>
<gene>
    <name evidence="2" type="ORF">GCM10008106_05090</name>
</gene>
<dbReference type="AlphaFoldDB" id="A0A8J3CVX8"/>
<dbReference type="RefSeq" id="WP_189578876.1">
    <property type="nucleotide sequence ID" value="NZ_BMYF01000002.1"/>
</dbReference>
<accession>A0A8J3CVX8</accession>
<evidence type="ECO:0008006" key="4">
    <source>
        <dbReference type="Google" id="ProtNLM"/>
    </source>
</evidence>
<evidence type="ECO:0000313" key="2">
    <source>
        <dbReference type="EMBL" id="GHB27338.1"/>
    </source>
</evidence>
<name>A0A8J3CVX8_9BACT</name>
<comment type="caution">
    <text evidence="2">The sequence shown here is derived from an EMBL/GenBank/DDBJ whole genome shotgun (WGS) entry which is preliminary data.</text>
</comment>
<evidence type="ECO:0000256" key="1">
    <source>
        <dbReference type="SAM" id="SignalP"/>
    </source>
</evidence>
<protein>
    <recommendedName>
        <fullName evidence="4">Lipoprotein</fullName>
    </recommendedName>
</protein>